<keyword evidence="3 5" id="KW-1133">Transmembrane helix</keyword>
<feature type="transmembrane region" description="Helical" evidence="5">
    <location>
        <begin position="16"/>
        <end position="34"/>
    </location>
</feature>
<reference evidence="7 8" key="1">
    <citation type="journal article" date="2015" name="Fungal Genet. Biol.">
        <title>Evolution of novel wood decay mechanisms in Agaricales revealed by the genome sequences of Fistulina hepatica and Cylindrobasidium torrendii.</title>
        <authorList>
            <person name="Floudas D."/>
            <person name="Held B.W."/>
            <person name="Riley R."/>
            <person name="Nagy L.G."/>
            <person name="Koehler G."/>
            <person name="Ransdell A.S."/>
            <person name="Younus H."/>
            <person name="Chow J."/>
            <person name="Chiniquy J."/>
            <person name="Lipzen A."/>
            <person name="Tritt A."/>
            <person name="Sun H."/>
            <person name="Haridas S."/>
            <person name="LaButti K."/>
            <person name="Ohm R.A."/>
            <person name="Kues U."/>
            <person name="Blanchette R.A."/>
            <person name="Grigoriev I.V."/>
            <person name="Minto R.E."/>
            <person name="Hibbett D.S."/>
        </authorList>
    </citation>
    <scope>NUCLEOTIDE SEQUENCE [LARGE SCALE GENOMIC DNA]</scope>
    <source>
        <strain evidence="7 8">FP15055 ss-10</strain>
    </source>
</reference>
<dbReference type="Gene3D" id="1.20.1250.20">
    <property type="entry name" value="MFS general substrate transporter like domains"/>
    <property type="match status" value="1"/>
</dbReference>
<feature type="transmembrane region" description="Helical" evidence="5">
    <location>
        <begin position="212"/>
        <end position="230"/>
    </location>
</feature>
<keyword evidence="2 5" id="KW-0812">Transmembrane</keyword>
<dbReference type="SUPFAM" id="SSF103473">
    <property type="entry name" value="MFS general substrate transporter"/>
    <property type="match status" value="2"/>
</dbReference>
<evidence type="ECO:0000259" key="6">
    <source>
        <dbReference type="PROSITE" id="PS50850"/>
    </source>
</evidence>
<dbReference type="PANTHER" id="PTHR23501">
    <property type="entry name" value="MAJOR FACILITATOR SUPERFAMILY"/>
    <property type="match status" value="1"/>
</dbReference>
<feature type="transmembrane region" description="Helical" evidence="5">
    <location>
        <begin position="173"/>
        <end position="192"/>
    </location>
</feature>
<feature type="transmembrane region" description="Helical" evidence="5">
    <location>
        <begin position="345"/>
        <end position="364"/>
    </location>
</feature>
<dbReference type="PROSITE" id="PS50850">
    <property type="entry name" value="MFS"/>
    <property type="match status" value="1"/>
</dbReference>
<feature type="transmembrane region" description="Helical" evidence="5">
    <location>
        <begin position="316"/>
        <end position="339"/>
    </location>
</feature>
<dbReference type="GO" id="GO:0005886">
    <property type="term" value="C:plasma membrane"/>
    <property type="evidence" value="ECO:0007669"/>
    <property type="project" value="TreeGrafter"/>
</dbReference>
<feature type="transmembrane region" description="Helical" evidence="5">
    <location>
        <begin position="480"/>
        <end position="498"/>
    </location>
</feature>
<keyword evidence="8" id="KW-1185">Reference proteome</keyword>
<dbReference type="PRINTS" id="PR01036">
    <property type="entry name" value="TCRTETB"/>
</dbReference>
<dbReference type="InterPro" id="IPR036259">
    <property type="entry name" value="MFS_trans_sf"/>
</dbReference>
<accession>A0A0D7AVS6</accession>
<dbReference type="InterPro" id="IPR011701">
    <property type="entry name" value="MFS"/>
</dbReference>
<keyword evidence="4 5" id="KW-0472">Membrane</keyword>
<feature type="transmembrane region" description="Helical" evidence="5">
    <location>
        <begin position="115"/>
        <end position="136"/>
    </location>
</feature>
<evidence type="ECO:0000256" key="5">
    <source>
        <dbReference type="SAM" id="Phobius"/>
    </source>
</evidence>
<proteinExistence type="predicted"/>
<evidence type="ECO:0000256" key="2">
    <source>
        <dbReference type="ARBA" id="ARBA00022692"/>
    </source>
</evidence>
<evidence type="ECO:0000313" key="7">
    <source>
        <dbReference type="EMBL" id="KIY62488.1"/>
    </source>
</evidence>
<feature type="transmembrane region" description="Helical" evidence="5">
    <location>
        <begin position="282"/>
        <end position="304"/>
    </location>
</feature>
<dbReference type="STRING" id="1314674.A0A0D7AVS6"/>
<feature type="transmembrane region" description="Helical" evidence="5">
    <location>
        <begin position="85"/>
        <end position="103"/>
    </location>
</feature>
<feature type="domain" description="Major facilitator superfamily (MFS) profile" evidence="6">
    <location>
        <begin position="21"/>
        <end position="503"/>
    </location>
</feature>
<feature type="transmembrane region" description="Helical" evidence="5">
    <location>
        <begin position="46"/>
        <end position="65"/>
    </location>
</feature>
<evidence type="ECO:0000256" key="1">
    <source>
        <dbReference type="ARBA" id="ARBA00004141"/>
    </source>
</evidence>
<organism evidence="7 8">
    <name type="scientific">Cylindrobasidium torrendii FP15055 ss-10</name>
    <dbReference type="NCBI Taxonomy" id="1314674"/>
    <lineage>
        <taxon>Eukaryota</taxon>
        <taxon>Fungi</taxon>
        <taxon>Dikarya</taxon>
        <taxon>Basidiomycota</taxon>
        <taxon>Agaricomycotina</taxon>
        <taxon>Agaricomycetes</taxon>
        <taxon>Agaricomycetidae</taxon>
        <taxon>Agaricales</taxon>
        <taxon>Marasmiineae</taxon>
        <taxon>Physalacriaceae</taxon>
        <taxon>Cylindrobasidium</taxon>
    </lineage>
</organism>
<evidence type="ECO:0000256" key="3">
    <source>
        <dbReference type="ARBA" id="ARBA00022989"/>
    </source>
</evidence>
<dbReference type="Proteomes" id="UP000054007">
    <property type="component" value="Unassembled WGS sequence"/>
</dbReference>
<dbReference type="InterPro" id="IPR020846">
    <property type="entry name" value="MFS_dom"/>
</dbReference>
<dbReference type="PANTHER" id="PTHR23501:SF102">
    <property type="entry name" value="DRUG TRANSPORTER, PUTATIVE (AFU_ORTHOLOGUE AFUA_3G08530)-RELATED"/>
    <property type="match status" value="1"/>
</dbReference>
<feature type="transmembrane region" description="Helical" evidence="5">
    <location>
        <begin position="371"/>
        <end position="393"/>
    </location>
</feature>
<evidence type="ECO:0000256" key="4">
    <source>
        <dbReference type="ARBA" id="ARBA00023136"/>
    </source>
</evidence>
<gene>
    <name evidence="7" type="ORF">CYLTODRAFT_174229</name>
</gene>
<name>A0A0D7AVS6_9AGAR</name>
<evidence type="ECO:0000313" key="8">
    <source>
        <dbReference type="Proteomes" id="UP000054007"/>
    </source>
</evidence>
<dbReference type="Gene3D" id="1.20.1720.10">
    <property type="entry name" value="Multidrug resistance protein D"/>
    <property type="match status" value="1"/>
</dbReference>
<feature type="transmembrane region" description="Helical" evidence="5">
    <location>
        <begin position="148"/>
        <end position="166"/>
    </location>
</feature>
<dbReference type="EMBL" id="KN880779">
    <property type="protein sequence ID" value="KIY62488.1"/>
    <property type="molecule type" value="Genomic_DNA"/>
</dbReference>
<dbReference type="AlphaFoldDB" id="A0A0D7AVS6"/>
<protein>
    <submittedName>
        <fullName evidence="7">Iron permease</fullName>
    </submittedName>
</protein>
<dbReference type="GO" id="GO:0022857">
    <property type="term" value="F:transmembrane transporter activity"/>
    <property type="evidence" value="ECO:0007669"/>
    <property type="project" value="InterPro"/>
</dbReference>
<dbReference type="OrthoDB" id="3437016at2759"/>
<dbReference type="Pfam" id="PF07690">
    <property type="entry name" value="MFS_1"/>
    <property type="match status" value="1"/>
</dbReference>
<comment type="subcellular location">
    <subcellularLocation>
        <location evidence="1">Membrane</location>
        <topology evidence="1">Multi-pass membrane protein</topology>
    </subcellularLocation>
</comment>
<sequence>MATTTQPASTTECRGFAFWAIILALNLSSFLTLLEGTIISNALPAISAAFSGSGTLWIGSAYNLTAAAFMPAAGGLAQAFGRKPVFLTSLSIFLVGSTMSAAAKSIETLIAGRAIQGLGAAGVFTCCAIILADVVPLSNRGIFNGINQMTWCLASAAGPAIGGLFASKGIWRWIFYINLPLAAPAVVIIVGFLRLKTPQRKLSDALRQTDWIGSALVALSSISVSIALVCGGVQYAWDSWRIVFLFCLGATGFVAFIVYEVYLARFPLIPFQVLNDRTTLSGYAQIFVVPIPFLAVIYYMPLYFQACKGYSESKSGLALFGITVTTPVASAATGVLIKYTQRYRPQIWTGWLLVIIGLALLCTVHERTPEALVIFYESLAGVGFGVQFAALYFPVLAPLPLAASAPALAFFTFLRMFAQIWGINVGGAILQGKLERTTAIKEVAAFKGKEVMQLIPLLDRLDDQQLDAVRHAFAEGLSTVWKVMVALAGLGFILSLFMRHVNLHTKVDSDWGLENGEAKEKRENETSRGSRETV</sequence>
<feature type="transmembrane region" description="Helical" evidence="5">
    <location>
        <begin position="242"/>
        <end position="262"/>
    </location>
</feature>